<dbReference type="HAMAP" id="MF_00151">
    <property type="entry name" value="PPAT_bact"/>
    <property type="match status" value="1"/>
</dbReference>
<evidence type="ECO:0000256" key="1">
    <source>
        <dbReference type="ARBA" id="ARBA00022490"/>
    </source>
</evidence>
<dbReference type="InterPro" id="IPR004821">
    <property type="entry name" value="Cyt_trans-like"/>
</dbReference>
<keyword evidence="1 9" id="KW-0963">Cytoplasm</keyword>
<keyword evidence="3 9" id="KW-0548">Nucleotidyltransferase</keyword>
<dbReference type="InterPro" id="IPR014729">
    <property type="entry name" value="Rossmann-like_a/b/a_fold"/>
</dbReference>
<evidence type="ECO:0000313" key="13">
    <source>
        <dbReference type="Proteomes" id="UP001611339"/>
    </source>
</evidence>
<dbReference type="SUPFAM" id="SSF52374">
    <property type="entry name" value="Nucleotidylyl transferase"/>
    <property type="match status" value="1"/>
</dbReference>
<feature type="binding site" evidence="9">
    <location>
        <begin position="8"/>
        <end position="9"/>
    </location>
    <ligand>
        <name>ATP</name>
        <dbReference type="ChEBI" id="CHEBI:30616"/>
    </ligand>
</feature>
<keyword evidence="6 9" id="KW-0460">Magnesium</keyword>
<comment type="similarity">
    <text evidence="9">Belongs to the bacterial CoaD family.</text>
</comment>
<name>A0ABW7U1R8_9ACTN</name>
<dbReference type="PANTHER" id="PTHR21342:SF1">
    <property type="entry name" value="PHOSPHOPANTETHEINE ADENYLYLTRANSFERASE"/>
    <property type="match status" value="1"/>
</dbReference>
<evidence type="ECO:0000259" key="11">
    <source>
        <dbReference type="Pfam" id="PF01467"/>
    </source>
</evidence>
<evidence type="ECO:0000256" key="6">
    <source>
        <dbReference type="ARBA" id="ARBA00022842"/>
    </source>
</evidence>
<keyword evidence="2 9" id="KW-0808">Transferase</keyword>
<keyword evidence="13" id="KW-1185">Reference proteome</keyword>
<comment type="catalytic activity">
    <reaction evidence="8 9">
        <text>(R)-4'-phosphopantetheine + ATP + H(+) = 3'-dephospho-CoA + diphosphate</text>
        <dbReference type="Rhea" id="RHEA:19801"/>
        <dbReference type="ChEBI" id="CHEBI:15378"/>
        <dbReference type="ChEBI" id="CHEBI:30616"/>
        <dbReference type="ChEBI" id="CHEBI:33019"/>
        <dbReference type="ChEBI" id="CHEBI:57328"/>
        <dbReference type="ChEBI" id="CHEBI:61723"/>
        <dbReference type="EC" id="2.7.7.3"/>
    </reaction>
</comment>
<feature type="binding site" evidence="9">
    <location>
        <position position="73"/>
    </location>
    <ligand>
        <name>substrate</name>
    </ligand>
</feature>
<feature type="domain" description="Cytidyltransferase-like" evidence="11">
    <location>
        <begin position="4"/>
        <end position="130"/>
    </location>
</feature>
<keyword evidence="5 9" id="KW-0067">ATP-binding</keyword>
<protein>
    <recommendedName>
        <fullName evidence="9">Phosphopantetheine adenylyltransferase</fullName>
        <ecNumber evidence="9">2.7.7.3</ecNumber>
    </recommendedName>
    <alternativeName>
        <fullName evidence="9">Dephospho-CoA pyrophosphorylase</fullName>
    </alternativeName>
    <alternativeName>
        <fullName evidence="9">Pantetheine-phosphate adenylyltransferase</fullName>
        <shortName evidence="9">PPAT</shortName>
    </alternativeName>
</protein>
<dbReference type="Proteomes" id="UP001611339">
    <property type="component" value="Unassembled WGS sequence"/>
</dbReference>
<feature type="region of interest" description="Disordered" evidence="10">
    <location>
        <begin position="134"/>
        <end position="155"/>
    </location>
</feature>
<feature type="site" description="Transition state stabilizer" evidence="9">
    <location>
        <position position="16"/>
    </location>
</feature>
<comment type="function">
    <text evidence="9">Reversibly transfers an adenylyl group from ATP to 4'-phosphopantetheine, yielding dephospho-CoA (dPCoA) and pyrophosphate.</text>
</comment>
<evidence type="ECO:0000256" key="7">
    <source>
        <dbReference type="ARBA" id="ARBA00022993"/>
    </source>
</evidence>
<feature type="binding site" evidence="9">
    <location>
        <position position="8"/>
    </location>
    <ligand>
        <name>substrate</name>
    </ligand>
</feature>
<comment type="pathway">
    <text evidence="9">Cofactor biosynthesis; coenzyme A biosynthesis; CoA from (R)-pantothenate: step 4/5.</text>
</comment>
<feature type="binding site" evidence="9">
    <location>
        <position position="40"/>
    </location>
    <ligand>
        <name>substrate</name>
    </ligand>
</feature>
<accession>A0ABW7U1R8</accession>
<dbReference type="Pfam" id="PF01467">
    <property type="entry name" value="CTP_transf_like"/>
    <property type="match status" value="1"/>
</dbReference>
<dbReference type="Gene3D" id="3.40.50.620">
    <property type="entry name" value="HUPs"/>
    <property type="match status" value="1"/>
</dbReference>
<dbReference type="RefSeq" id="WP_398706655.1">
    <property type="nucleotide sequence ID" value="NZ_JBIRUI010000001.1"/>
</dbReference>
<evidence type="ECO:0000256" key="8">
    <source>
        <dbReference type="ARBA" id="ARBA00029346"/>
    </source>
</evidence>
<dbReference type="PANTHER" id="PTHR21342">
    <property type="entry name" value="PHOSPHOPANTETHEINE ADENYLYLTRANSFERASE"/>
    <property type="match status" value="1"/>
</dbReference>
<evidence type="ECO:0000256" key="5">
    <source>
        <dbReference type="ARBA" id="ARBA00022840"/>
    </source>
</evidence>
<reference evidence="12 13" key="1">
    <citation type="submission" date="2024-10" db="EMBL/GenBank/DDBJ databases">
        <title>The Natural Products Discovery Center: Release of the First 8490 Sequenced Strains for Exploring Actinobacteria Biosynthetic Diversity.</title>
        <authorList>
            <person name="Kalkreuter E."/>
            <person name="Kautsar S.A."/>
            <person name="Yang D."/>
            <person name="Bader C.D."/>
            <person name="Teijaro C.N."/>
            <person name="Fluegel L."/>
            <person name="Davis C.M."/>
            <person name="Simpson J.R."/>
            <person name="Lauterbach L."/>
            <person name="Steele A.D."/>
            <person name="Gui C."/>
            <person name="Meng S."/>
            <person name="Li G."/>
            <person name="Viehrig K."/>
            <person name="Ye F."/>
            <person name="Su P."/>
            <person name="Kiefer A.F."/>
            <person name="Nichols A."/>
            <person name="Cepeda A.J."/>
            <person name="Yan W."/>
            <person name="Fan B."/>
            <person name="Jiang Y."/>
            <person name="Adhikari A."/>
            <person name="Zheng C.-J."/>
            <person name="Schuster L."/>
            <person name="Cowan T.M."/>
            <person name="Smanski M.J."/>
            <person name="Chevrette M.G."/>
            <person name="De Carvalho L.P.S."/>
            <person name="Shen B."/>
        </authorList>
    </citation>
    <scope>NUCLEOTIDE SEQUENCE [LARGE SCALE GENOMIC DNA]</scope>
    <source>
        <strain evidence="12 13">NPDC020602</strain>
    </source>
</reference>
<evidence type="ECO:0000256" key="4">
    <source>
        <dbReference type="ARBA" id="ARBA00022741"/>
    </source>
</evidence>
<organism evidence="12 13">
    <name type="scientific">Streptomyces litmocidini</name>
    <dbReference type="NCBI Taxonomy" id="67318"/>
    <lineage>
        <taxon>Bacteria</taxon>
        <taxon>Bacillati</taxon>
        <taxon>Actinomycetota</taxon>
        <taxon>Actinomycetes</taxon>
        <taxon>Kitasatosporales</taxon>
        <taxon>Streptomycetaceae</taxon>
        <taxon>Streptomyces</taxon>
    </lineage>
</organism>
<dbReference type="PRINTS" id="PR01020">
    <property type="entry name" value="LPSBIOSNTHSS"/>
</dbReference>
<feature type="binding site" evidence="9">
    <location>
        <begin position="88"/>
        <end position="90"/>
    </location>
    <ligand>
        <name>ATP</name>
        <dbReference type="ChEBI" id="CHEBI:30616"/>
    </ligand>
</feature>
<evidence type="ECO:0000256" key="2">
    <source>
        <dbReference type="ARBA" id="ARBA00022679"/>
    </source>
</evidence>
<evidence type="ECO:0000313" key="12">
    <source>
        <dbReference type="EMBL" id="MFI1712339.1"/>
    </source>
</evidence>
<keyword evidence="4 9" id="KW-0547">Nucleotide-binding</keyword>
<proteinExistence type="inferred from homology"/>
<feature type="binding site" evidence="9">
    <location>
        <position position="87"/>
    </location>
    <ligand>
        <name>substrate</name>
    </ligand>
</feature>
<keyword evidence="7 9" id="KW-0173">Coenzyme A biosynthesis</keyword>
<feature type="binding site" evidence="9">
    <location>
        <position position="16"/>
    </location>
    <ligand>
        <name>ATP</name>
        <dbReference type="ChEBI" id="CHEBI:30616"/>
    </ligand>
</feature>
<dbReference type="EMBL" id="JBIRUI010000001">
    <property type="protein sequence ID" value="MFI1712339.1"/>
    <property type="molecule type" value="Genomic_DNA"/>
</dbReference>
<feature type="compositionally biased region" description="Polar residues" evidence="10">
    <location>
        <begin position="144"/>
        <end position="155"/>
    </location>
</feature>
<feature type="binding site" evidence="9">
    <location>
        <begin position="122"/>
        <end position="128"/>
    </location>
    <ligand>
        <name>ATP</name>
        <dbReference type="ChEBI" id="CHEBI:30616"/>
    </ligand>
</feature>
<comment type="caution">
    <text evidence="12">The sequence shown here is derived from an EMBL/GenBank/DDBJ whole genome shotgun (WGS) entry which is preliminary data.</text>
</comment>
<evidence type="ECO:0000256" key="3">
    <source>
        <dbReference type="ARBA" id="ARBA00022695"/>
    </source>
</evidence>
<feature type="binding site" evidence="9">
    <location>
        <position position="98"/>
    </location>
    <ligand>
        <name>ATP</name>
        <dbReference type="ChEBI" id="CHEBI:30616"/>
    </ligand>
</feature>
<comment type="subunit">
    <text evidence="9">Homohexamer.</text>
</comment>
<gene>
    <name evidence="9 12" type="primary">coaD</name>
    <name evidence="12" type="ORF">ACH407_01975</name>
</gene>
<sequence>MRALFPGSFDPVTQGHQDVLRRAAHLFDEVVVCVMSNASKTGRFPVPERLDRLRAAAAGLSNVTVDSHTGGLLVDYCRRTGIDVVVRGVRGVADLDHEMPMARMNRELAGVETFFIAADPALAHVSSTLVTAMSRQDRAPAHSSPVTNSRSPYRT</sequence>
<evidence type="ECO:0000256" key="10">
    <source>
        <dbReference type="SAM" id="MobiDB-lite"/>
    </source>
</evidence>
<dbReference type="InterPro" id="IPR001980">
    <property type="entry name" value="PPAT"/>
</dbReference>
<dbReference type="GO" id="GO:0004595">
    <property type="term" value="F:pantetheine-phosphate adenylyltransferase activity"/>
    <property type="evidence" value="ECO:0007669"/>
    <property type="project" value="UniProtKB-EC"/>
</dbReference>
<comment type="cofactor">
    <cofactor evidence="9">
        <name>Mg(2+)</name>
        <dbReference type="ChEBI" id="CHEBI:18420"/>
    </cofactor>
</comment>
<dbReference type="NCBIfam" id="TIGR00125">
    <property type="entry name" value="cyt_tran_rel"/>
    <property type="match status" value="1"/>
</dbReference>
<dbReference type="NCBIfam" id="TIGR01510">
    <property type="entry name" value="coaD_prev_kdtB"/>
    <property type="match status" value="1"/>
</dbReference>
<comment type="subcellular location">
    <subcellularLocation>
        <location evidence="9">Cytoplasm</location>
    </subcellularLocation>
</comment>
<evidence type="ECO:0000256" key="9">
    <source>
        <dbReference type="HAMAP-Rule" id="MF_00151"/>
    </source>
</evidence>
<dbReference type="EC" id="2.7.7.3" evidence="9"/>